<keyword evidence="1" id="KW-1133">Transmembrane helix</keyword>
<evidence type="ECO:0000313" key="3">
    <source>
        <dbReference type="EMBL" id="CED84547.1"/>
    </source>
</evidence>
<evidence type="ECO:0000259" key="2">
    <source>
        <dbReference type="Pfam" id="PF23585"/>
    </source>
</evidence>
<dbReference type="PANTHER" id="PTHR42028:SF1">
    <property type="entry name" value="YALI0E30657P"/>
    <property type="match status" value="1"/>
</dbReference>
<dbReference type="InterPro" id="IPR055561">
    <property type="entry name" value="DUF7137"/>
</dbReference>
<dbReference type="Pfam" id="PF23585">
    <property type="entry name" value="DUF7137"/>
    <property type="match status" value="1"/>
</dbReference>
<dbReference type="PANTHER" id="PTHR42028">
    <property type="entry name" value="CHROMOSOME 1, WHOLE GENOME SHOTGUN SEQUENCE"/>
    <property type="match status" value="1"/>
</dbReference>
<evidence type="ECO:0000256" key="1">
    <source>
        <dbReference type="SAM" id="Phobius"/>
    </source>
</evidence>
<keyword evidence="1" id="KW-0812">Transmembrane</keyword>
<protein>
    <recommendedName>
        <fullName evidence="2">DUF7137 domain-containing protein</fullName>
    </recommendedName>
</protein>
<accession>A0A0F7SQQ0</accession>
<feature type="domain" description="DUF7137" evidence="2">
    <location>
        <begin position="10"/>
        <end position="143"/>
    </location>
</feature>
<name>A0A0F7SQQ0_PHARH</name>
<reference evidence="3" key="1">
    <citation type="submission" date="2014-08" db="EMBL/GenBank/DDBJ databases">
        <authorList>
            <person name="Sharma Rahul"/>
            <person name="Thines Marco"/>
        </authorList>
    </citation>
    <scope>NUCLEOTIDE SEQUENCE</scope>
</reference>
<dbReference type="AlphaFoldDB" id="A0A0F7SQQ0"/>
<feature type="transmembrane region" description="Helical" evidence="1">
    <location>
        <begin position="159"/>
        <end position="178"/>
    </location>
</feature>
<sequence length="184" mass="19589">MSSSVSIPATAAVGGLSITMPATNAAATYYKIADNNFVTWGWNMTSVYNTPTSLTVAAIGKNGNTYTISTIPGTATNFVWSPYSIEQTNSVPWAVTSYTAKIWDDRGPTATAEGGKMSVNSGITFALYRPQTYTSLSNGWTCASCSSARELLSQPGFCMLFMTILTIFISGWGILGGVGRRTRV</sequence>
<organism evidence="3">
    <name type="scientific">Phaffia rhodozyma</name>
    <name type="common">Yeast</name>
    <name type="synonym">Xanthophyllomyces dendrorhous</name>
    <dbReference type="NCBI Taxonomy" id="264483"/>
    <lineage>
        <taxon>Eukaryota</taxon>
        <taxon>Fungi</taxon>
        <taxon>Dikarya</taxon>
        <taxon>Basidiomycota</taxon>
        <taxon>Agaricomycotina</taxon>
        <taxon>Tremellomycetes</taxon>
        <taxon>Cystofilobasidiales</taxon>
        <taxon>Mrakiaceae</taxon>
        <taxon>Phaffia</taxon>
    </lineage>
</organism>
<proteinExistence type="predicted"/>
<keyword evidence="1" id="KW-0472">Membrane</keyword>
<dbReference type="EMBL" id="LN483166">
    <property type="protein sequence ID" value="CED84547.1"/>
    <property type="molecule type" value="Genomic_DNA"/>
</dbReference>